<name>A0A1G7J331_9EURY</name>
<dbReference type="InterPro" id="IPR036249">
    <property type="entry name" value="Thioredoxin-like_sf"/>
</dbReference>
<dbReference type="Proteomes" id="UP000324020">
    <property type="component" value="Unassembled WGS sequence"/>
</dbReference>
<sequence>MVLVFYPFDFSPVCTEELCGFRDAEWLSFPLLSDTEGEVIRELDLAYDEWEHHAGVPKRALVELDESHDVRYRWQTEDAYNSPNMDELEQTVLSLMDGPAQ</sequence>
<dbReference type="SUPFAM" id="SSF52833">
    <property type="entry name" value="Thioredoxin-like"/>
    <property type="match status" value="1"/>
</dbReference>
<evidence type="ECO:0000313" key="2">
    <source>
        <dbReference type="Proteomes" id="UP000324020"/>
    </source>
</evidence>
<organism evidence="1 2">
    <name type="scientific">Halorubrum xinjiangense</name>
    <dbReference type="NCBI Taxonomy" id="261291"/>
    <lineage>
        <taxon>Archaea</taxon>
        <taxon>Methanobacteriati</taxon>
        <taxon>Methanobacteriota</taxon>
        <taxon>Stenosarchaea group</taxon>
        <taxon>Halobacteria</taxon>
        <taxon>Halobacteriales</taxon>
        <taxon>Haloferacaceae</taxon>
        <taxon>Halorubrum</taxon>
    </lineage>
</organism>
<dbReference type="EMBL" id="FNBO01000002">
    <property type="protein sequence ID" value="SDF19283.1"/>
    <property type="molecule type" value="Genomic_DNA"/>
</dbReference>
<dbReference type="AlphaFoldDB" id="A0A1G7J331"/>
<dbReference type="Gene3D" id="3.40.30.10">
    <property type="entry name" value="Glutaredoxin"/>
    <property type="match status" value="2"/>
</dbReference>
<keyword evidence="2" id="KW-1185">Reference proteome</keyword>
<accession>A0A1G7J331</accession>
<evidence type="ECO:0000313" key="1">
    <source>
        <dbReference type="EMBL" id="SDF19283.1"/>
    </source>
</evidence>
<proteinExistence type="predicted"/>
<gene>
    <name evidence="1" type="ORF">SAMN04488067_102279</name>
</gene>
<protein>
    <submittedName>
        <fullName evidence="1">Peroxiredoxin</fullName>
    </submittedName>
</protein>
<reference evidence="1 2" key="1">
    <citation type="submission" date="2016-10" db="EMBL/GenBank/DDBJ databases">
        <authorList>
            <person name="Varghese N."/>
            <person name="Submissions S."/>
        </authorList>
    </citation>
    <scope>NUCLEOTIDE SEQUENCE [LARGE SCALE GENOMIC DNA]</scope>
    <source>
        <strain evidence="1 2">CGMCC 1.3527</strain>
    </source>
</reference>